<sequence length="109" mass="12546">MTPSLAGEIIHLAAQYRSKMLKYLRKSVEKHCIEELKCNFEDLEYVVQMLMTAQEALFSDLQSCCTAAIISYHFKQFLEVYLNSLKIKRDFLRSACVQCSVSKLPAICQ</sequence>
<protein>
    <submittedName>
        <fullName evidence="1">Uncharacterized protein</fullName>
    </submittedName>
</protein>
<name>A0A8S1F3D5_9PELO</name>
<evidence type="ECO:0000313" key="2">
    <source>
        <dbReference type="Proteomes" id="UP000494206"/>
    </source>
</evidence>
<dbReference type="Proteomes" id="UP000494206">
    <property type="component" value="Unassembled WGS sequence"/>
</dbReference>
<dbReference type="OrthoDB" id="5833930at2759"/>
<organism evidence="1 2">
    <name type="scientific">Caenorhabditis bovis</name>
    <dbReference type="NCBI Taxonomy" id="2654633"/>
    <lineage>
        <taxon>Eukaryota</taxon>
        <taxon>Metazoa</taxon>
        <taxon>Ecdysozoa</taxon>
        <taxon>Nematoda</taxon>
        <taxon>Chromadorea</taxon>
        <taxon>Rhabditida</taxon>
        <taxon>Rhabditina</taxon>
        <taxon>Rhabditomorpha</taxon>
        <taxon>Rhabditoidea</taxon>
        <taxon>Rhabditidae</taxon>
        <taxon>Peloderinae</taxon>
        <taxon>Caenorhabditis</taxon>
    </lineage>
</organism>
<dbReference type="EMBL" id="CADEPM010000007">
    <property type="protein sequence ID" value="CAB3408149.1"/>
    <property type="molecule type" value="Genomic_DNA"/>
</dbReference>
<accession>A0A8S1F3D5</accession>
<evidence type="ECO:0000313" key="1">
    <source>
        <dbReference type="EMBL" id="CAB3408149.1"/>
    </source>
</evidence>
<dbReference type="Pfam" id="PF06887">
    <property type="entry name" value="DUF1265"/>
    <property type="match status" value="1"/>
</dbReference>
<proteinExistence type="predicted"/>
<gene>
    <name evidence="1" type="ORF">CBOVIS_LOCUS9966</name>
</gene>
<dbReference type="InterPro" id="IPR009676">
    <property type="entry name" value="DUF1265"/>
</dbReference>
<reference evidence="1 2" key="1">
    <citation type="submission" date="2020-04" db="EMBL/GenBank/DDBJ databases">
        <authorList>
            <person name="Laetsch R D."/>
            <person name="Stevens L."/>
            <person name="Kumar S."/>
            <person name="Blaxter L. M."/>
        </authorList>
    </citation>
    <scope>NUCLEOTIDE SEQUENCE [LARGE SCALE GENOMIC DNA]</scope>
</reference>
<keyword evidence="2" id="KW-1185">Reference proteome</keyword>
<comment type="caution">
    <text evidence="1">The sequence shown here is derived from an EMBL/GenBank/DDBJ whole genome shotgun (WGS) entry which is preliminary data.</text>
</comment>
<dbReference type="AlphaFoldDB" id="A0A8S1F3D5"/>